<name>A0ABR1VSP3_9PEZI</name>
<evidence type="ECO:0000313" key="3">
    <source>
        <dbReference type="Proteomes" id="UP001480595"/>
    </source>
</evidence>
<dbReference type="Proteomes" id="UP001480595">
    <property type="component" value="Unassembled WGS sequence"/>
</dbReference>
<organism evidence="2 3">
    <name type="scientific">Apiospora phragmitis</name>
    <dbReference type="NCBI Taxonomy" id="2905665"/>
    <lineage>
        <taxon>Eukaryota</taxon>
        <taxon>Fungi</taxon>
        <taxon>Dikarya</taxon>
        <taxon>Ascomycota</taxon>
        <taxon>Pezizomycotina</taxon>
        <taxon>Sordariomycetes</taxon>
        <taxon>Xylariomycetidae</taxon>
        <taxon>Amphisphaeriales</taxon>
        <taxon>Apiosporaceae</taxon>
        <taxon>Apiospora</taxon>
    </lineage>
</organism>
<comment type="caution">
    <text evidence="2">The sequence shown here is derived from an EMBL/GenBank/DDBJ whole genome shotgun (WGS) entry which is preliminary data.</text>
</comment>
<accession>A0ABR1VSP3</accession>
<dbReference type="RefSeq" id="XP_066718733.1">
    <property type="nucleotide sequence ID" value="XM_066856566.1"/>
</dbReference>
<sequence>MHIGCFPAILAVLATTQVQPVASLPRRYDNENDDPVEPTTPNCADLAAKTPCWALTNGRWTTIGGGANTIWFRENEMLLSIRSTLACEGVAAGEDYDDLSSITIEASTGLLPASAARCAASLTLFGFRYECYISSVSVPPEAGKLGTGSFIQ</sequence>
<feature type="signal peptide" evidence="1">
    <location>
        <begin position="1"/>
        <end position="23"/>
    </location>
</feature>
<reference evidence="2 3" key="1">
    <citation type="submission" date="2023-01" db="EMBL/GenBank/DDBJ databases">
        <title>Analysis of 21 Apiospora genomes using comparative genomics revels a genus with tremendous synthesis potential of carbohydrate active enzymes and secondary metabolites.</title>
        <authorList>
            <person name="Sorensen T."/>
        </authorList>
    </citation>
    <scope>NUCLEOTIDE SEQUENCE [LARGE SCALE GENOMIC DNA]</scope>
    <source>
        <strain evidence="2 3">CBS 135458</strain>
    </source>
</reference>
<dbReference type="EMBL" id="JAQQWL010000005">
    <property type="protein sequence ID" value="KAK8074258.1"/>
    <property type="molecule type" value="Genomic_DNA"/>
</dbReference>
<feature type="chain" id="PRO_5047521896" evidence="1">
    <location>
        <begin position="24"/>
        <end position="152"/>
    </location>
</feature>
<keyword evidence="1" id="KW-0732">Signal</keyword>
<protein>
    <submittedName>
        <fullName evidence="2">Uncharacterized protein</fullName>
    </submittedName>
</protein>
<proteinExistence type="predicted"/>
<gene>
    <name evidence="2" type="ORF">PG994_005157</name>
</gene>
<evidence type="ECO:0000313" key="2">
    <source>
        <dbReference type="EMBL" id="KAK8074258.1"/>
    </source>
</evidence>
<dbReference type="GeneID" id="92089629"/>
<keyword evidence="3" id="KW-1185">Reference proteome</keyword>
<evidence type="ECO:0000256" key="1">
    <source>
        <dbReference type="SAM" id="SignalP"/>
    </source>
</evidence>